<evidence type="ECO:0000256" key="4">
    <source>
        <dbReference type="ARBA" id="ARBA00023315"/>
    </source>
</evidence>
<feature type="binding site" evidence="6 9">
    <location>
        <begin position="166"/>
        <end position="168"/>
    </location>
    <ligand>
        <name>substrate</name>
    </ligand>
</feature>
<dbReference type="AlphaFoldDB" id="A0A0U0W2D8"/>
<evidence type="ECO:0000256" key="5">
    <source>
        <dbReference type="ARBA" id="ARBA00024732"/>
    </source>
</evidence>
<dbReference type="EMBL" id="CSTD01000001">
    <property type="protein sequence ID" value="CPR03512.1"/>
    <property type="molecule type" value="Genomic_DNA"/>
</dbReference>
<evidence type="ECO:0000256" key="6">
    <source>
        <dbReference type="HAMAP-Rule" id="MF_00013"/>
    </source>
</evidence>
<dbReference type="EC" id="2.3.1.181" evidence="6 7"/>
<evidence type="ECO:0000256" key="1">
    <source>
        <dbReference type="ARBA" id="ARBA00004821"/>
    </source>
</evidence>
<keyword evidence="4 6" id="KW-0012">Acyltransferase</keyword>
<comment type="similarity">
    <text evidence="6 7">Belongs to the LipB family.</text>
</comment>
<dbReference type="Proteomes" id="UP000198875">
    <property type="component" value="Unassembled WGS sequence"/>
</dbReference>
<dbReference type="PANTHER" id="PTHR10993:SF7">
    <property type="entry name" value="LIPOYLTRANSFERASE 2, MITOCHONDRIAL-RELATED"/>
    <property type="match status" value="1"/>
</dbReference>
<evidence type="ECO:0000256" key="7">
    <source>
        <dbReference type="PIRNR" id="PIRNR016262"/>
    </source>
</evidence>
<dbReference type="NCBIfam" id="NF010925">
    <property type="entry name" value="PRK14345.1"/>
    <property type="match status" value="1"/>
</dbReference>
<accession>A0A0U0W2D8</accession>
<dbReference type="InterPro" id="IPR000544">
    <property type="entry name" value="Octanoyltransferase"/>
</dbReference>
<evidence type="ECO:0000256" key="11">
    <source>
        <dbReference type="SAM" id="MobiDB-lite"/>
    </source>
</evidence>
<dbReference type="InterPro" id="IPR004143">
    <property type="entry name" value="BPL_LPL_catalytic"/>
</dbReference>
<evidence type="ECO:0000256" key="10">
    <source>
        <dbReference type="PIRSR" id="PIRSR016262-3"/>
    </source>
</evidence>
<name>A0A0U0W2D8_MYCBE</name>
<feature type="binding site" evidence="6 9">
    <location>
        <begin position="81"/>
        <end position="88"/>
    </location>
    <ligand>
        <name>substrate</name>
    </ligand>
</feature>
<dbReference type="InterPro" id="IPR045864">
    <property type="entry name" value="aa-tRNA-synth_II/BPL/LPL"/>
</dbReference>
<dbReference type="GO" id="GO:0005737">
    <property type="term" value="C:cytoplasm"/>
    <property type="evidence" value="ECO:0007669"/>
    <property type="project" value="UniProtKB-SubCell"/>
</dbReference>
<dbReference type="SUPFAM" id="SSF55681">
    <property type="entry name" value="Class II aaRS and biotin synthetases"/>
    <property type="match status" value="1"/>
</dbReference>
<dbReference type="GO" id="GO:0033819">
    <property type="term" value="F:lipoyl(octanoyl) transferase activity"/>
    <property type="evidence" value="ECO:0007669"/>
    <property type="project" value="UniProtKB-EC"/>
</dbReference>
<comment type="function">
    <text evidence="5 6 7">Catalyzes the transfer of endogenously produced octanoic acid from octanoyl-acyl-carrier-protein onto the lipoyl domains of lipoate-dependent enzymes. Lipoyl-ACP can also act as a substrate although octanoyl-ACP is likely to be the physiological substrate.</text>
</comment>
<sequence>MSNLAVVSSIRADRGPIDVRQLGAVDYRTAWQLQRDLADARVAGGADTLLLMEHPPVYTAGRRTDPHERPVDGTPVVDTDRGGKITWHGPGQLVGYPIIGLAEPLDVVNYVRRLEESLIRVCADLGLHTVRVEGRSGVWVPAGAGRPERKVAAIGVRVARATTLHGFALNCDCDLGAFGAIVPCGIADAGVTSLSAELRRTVTVDEVRAPVAAGVCDALDGVLPIGDHRPARVASAT</sequence>
<proteinExistence type="inferred from homology"/>
<dbReference type="GO" id="GO:0009249">
    <property type="term" value="P:protein lipoylation"/>
    <property type="evidence" value="ECO:0007669"/>
    <property type="project" value="InterPro"/>
</dbReference>
<evidence type="ECO:0000259" key="12">
    <source>
        <dbReference type="PROSITE" id="PS51733"/>
    </source>
</evidence>
<gene>
    <name evidence="6 13" type="primary">lipB</name>
    <name evidence="13" type="ORF">BN971_00314</name>
</gene>
<dbReference type="FunFam" id="3.30.930.10:FF:000035">
    <property type="entry name" value="Putative lipoyltransferase 2, mitochondrial"/>
    <property type="match status" value="1"/>
</dbReference>
<evidence type="ECO:0000256" key="2">
    <source>
        <dbReference type="ARBA" id="ARBA00022490"/>
    </source>
</evidence>
<keyword evidence="13" id="KW-0436">Ligase</keyword>
<dbReference type="Pfam" id="PF21948">
    <property type="entry name" value="LplA-B_cat"/>
    <property type="match status" value="1"/>
</dbReference>
<comment type="catalytic activity">
    <reaction evidence="6 7">
        <text>octanoyl-[ACP] + L-lysyl-[protein] = N(6)-octanoyl-L-lysyl-[protein] + holo-[ACP] + H(+)</text>
        <dbReference type="Rhea" id="RHEA:17665"/>
        <dbReference type="Rhea" id="RHEA-COMP:9636"/>
        <dbReference type="Rhea" id="RHEA-COMP:9685"/>
        <dbReference type="Rhea" id="RHEA-COMP:9752"/>
        <dbReference type="Rhea" id="RHEA-COMP:9928"/>
        <dbReference type="ChEBI" id="CHEBI:15378"/>
        <dbReference type="ChEBI" id="CHEBI:29969"/>
        <dbReference type="ChEBI" id="CHEBI:64479"/>
        <dbReference type="ChEBI" id="CHEBI:78463"/>
        <dbReference type="ChEBI" id="CHEBI:78809"/>
        <dbReference type="EC" id="2.3.1.181"/>
    </reaction>
</comment>
<feature type="binding site" evidence="6 9">
    <location>
        <begin position="153"/>
        <end position="155"/>
    </location>
    <ligand>
        <name>substrate</name>
    </ligand>
</feature>
<dbReference type="CDD" id="cd16444">
    <property type="entry name" value="LipB"/>
    <property type="match status" value="1"/>
</dbReference>
<evidence type="ECO:0000313" key="13">
    <source>
        <dbReference type="EMBL" id="CPR03512.1"/>
    </source>
</evidence>
<dbReference type="GO" id="GO:0016874">
    <property type="term" value="F:ligase activity"/>
    <property type="evidence" value="ECO:0007669"/>
    <property type="project" value="UniProtKB-KW"/>
</dbReference>
<evidence type="ECO:0000256" key="8">
    <source>
        <dbReference type="PIRSR" id="PIRSR016262-1"/>
    </source>
</evidence>
<feature type="compositionally biased region" description="Basic and acidic residues" evidence="11">
    <location>
        <begin position="62"/>
        <end position="71"/>
    </location>
</feature>
<evidence type="ECO:0000256" key="3">
    <source>
        <dbReference type="ARBA" id="ARBA00022679"/>
    </source>
</evidence>
<evidence type="ECO:0000256" key="9">
    <source>
        <dbReference type="PIRSR" id="PIRSR016262-2"/>
    </source>
</evidence>
<comment type="miscellaneous">
    <text evidence="6">In the reaction, the free carboxyl group of octanoic acid is attached via an amide linkage to the epsilon-amino group of a specific lysine residue of lipoyl domains of lipoate-dependent enzymes.</text>
</comment>
<keyword evidence="3 6" id="KW-0808">Transferase</keyword>
<feature type="active site" description="Acyl-thioester intermediate" evidence="6 8">
    <location>
        <position position="184"/>
    </location>
</feature>
<organism evidence="13 14">
    <name type="scientific">Mycobacterium bohemicum DSM 44277</name>
    <dbReference type="NCBI Taxonomy" id="1236609"/>
    <lineage>
        <taxon>Bacteria</taxon>
        <taxon>Bacillati</taxon>
        <taxon>Actinomycetota</taxon>
        <taxon>Actinomycetes</taxon>
        <taxon>Mycobacteriales</taxon>
        <taxon>Mycobacteriaceae</taxon>
        <taxon>Mycobacterium</taxon>
    </lineage>
</organism>
<feature type="region of interest" description="Disordered" evidence="11">
    <location>
        <begin position="59"/>
        <end position="82"/>
    </location>
</feature>
<dbReference type="Gene3D" id="3.30.930.10">
    <property type="entry name" value="Bira Bifunctional Protein, Domain 2"/>
    <property type="match status" value="1"/>
</dbReference>
<dbReference type="RefSeq" id="WP_085182271.1">
    <property type="nucleotide sequence ID" value="NZ_CSTD01000001.1"/>
</dbReference>
<reference evidence="13 14" key="1">
    <citation type="submission" date="2015-03" db="EMBL/GenBank/DDBJ databases">
        <authorList>
            <person name="Murphy D."/>
        </authorList>
    </citation>
    <scope>NUCLEOTIDE SEQUENCE [LARGE SCALE GENOMIC DNA]</scope>
    <source>
        <strain evidence="13 14">DSM 44277</strain>
    </source>
</reference>
<dbReference type="NCBIfam" id="TIGR00214">
    <property type="entry name" value="lipB"/>
    <property type="match status" value="1"/>
</dbReference>
<dbReference type="PIRSF" id="PIRSF016262">
    <property type="entry name" value="LPLase"/>
    <property type="match status" value="1"/>
</dbReference>
<dbReference type="HAMAP" id="MF_00013">
    <property type="entry name" value="LipB"/>
    <property type="match status" value="1"/>
</dbReference>
<dbReference type="PROSITE" id="PS01313">
    <property type="entry name" value="LIPB"/>
    <property type="match status" value="1"/>
</dbReference>
<comment type="pathway">
    <text evidence="1 6 7">Protein modification; protein lipoylation via endogenous pathway; protein N(6)-(lipoyl)lysine from octanoyl-[acyl-carrier-protein]: step 1/2.</text>
</comment>
<evidence type="ECO:0000313" key="14">
    <source>
        <dbReference type="Proteomes" id="UP000198875"/>
    </source>
</evidence>
<dbReference type="OrthoDB" id="9787061at2"/>
<comment type="subcellular location">
    <subcellularLocation>
        <location evidence="6">Cytoplasm</location>
    </subcellularLocation>
</comment>
<dbReference type="PANTHER" id="PTHR10993">
    <property type="entry name" value="OCTANOYLTRANSFERASE"/>
    <property type="match status" value="1"/>
</dbReference>
<dbReference type="InterPro" id="IPR020605">
    <property type="entry name" value="Octanoyltransferase_CS"/>
</dbReference>
<dbReference type="UniPathway" id="UPA00538">
    <property type="reaction ID" value="UER00592"/>
</dbReference>
<protein>
    <recommendedName>
        <fullName evidence="6 7">Octanoyltransferase</fullName>
        <ecNumber evidence="6 7">2.3.1.181</ecNumber>
    </recommendedName>
    <alternativeName>
        <fullName evidence="6">Lipoate-protein ligase B</fullName>
    </alternativeName>
    <alternativeName>
        <fullName evidence="6">Lipoyl/octanoyl transferase</fullName>
    </alternativeName>
    <alternativeName>
        <fullName evidence="6">Octanoyl-[acyl-carrier-protein]-protein N-octanoyltransferase</fullName>
    </alternativeName>
</protein>
<dbReference type="PROSITE" id="PS51733">
    <property type="entry name" value="BPL_LPL_CATALYTIC"/>
    <property type="match status" value="1"/>
</dbReference>
<feature type="site" description="Lowers pKa of active site Cys" evidence="6 10">
    <location>
        <position position="150"/>
    </location>
</feature>
<keyword evidence="2 6" id="KW-0963">Cytoplasm</keyword>
<feature type="domain" description="BPL/LPL catalytic" evidence="12">
    <location>
        <begin position="43"/>
        <end position="223"/>
    </location>
</feature>